<proteinExistence type="predicted"/>
<evidence type="ECO:0000256" key="1">
    <source>
        <dbReference type="SAM" id="Phobius"/>
    </source>
</evidence>
<keyword evidence="1" id="KW-0472">Membrane</keyword>
<keyword evidence="3" id="KW-1185">Reference proteome</keyword>
<dbReference type="CDD" id="cd22189">
    <property type="entry name" value="PGAP4-like_fungal"/>
    <property type="match status" value="1"/>
</dbReference>
<keyword evidence="1" id="KW-1133">Transmembrane helix</keyword>
<feature type="transmembrane region" description="Helical" evidence="1">
    <location>
        <begin position="277"/>
        <end position="302"/>
    </location>
</feature>
<accession>A0A8H3IE93</accession>
<gene>
    <name evidence="2" type="ORF">GOMPHAMPRED_001317</name>
</gene>
<dbReference type="GO" id="GO:0016757">
    <property type="term" value="F:glycosyltransferase activity"/>
    <property type="evidence" value="ECO:0007669"/>
    <property type="project" value="InterPro"/>
</dbReference>
<dbReference type="OrthoDB" id="2016523at2759"/>
<evidence type="ECO:0000313" key="3">
    <source>
        <dbReference type="Proteomes" id="UP000664169"/>
    </source>
</evidence>
<comment type="caution">
    <text evidence="2">The sequence shown here is derived from an EMBL/GenBank/DDBJ whole genome shotgun (WGS) entry which is preliminary data.</text>
</comment>
<dbReference type="AlphaFoldDB" id="A0A8H3IE93"/>
<dbReference type="PANTHER" id="PTHR31410">
    <property type="entry name" value="TRANSMEMBRANE PROTEIN 246"/>
    <property type="match status" value="1"/>
</dbReference>
<keyword evidence="1" id="KW-0812">Transmembrane</keyword>
<dbReference type="GO" id="GO:0000139">
    <property type="term" value="C:Golgi membrane"/>
    <property type="evidence" value="ECO:0007669"/>
    <property type="project" value="InterPro"/>
</dbReference>
<dbReference type="InterPro" id="IPR029675">
    <property type="entry name" value="PGAP4"/>
</dbReference>
<sequence>MPPVIYPDEPPSKAEYIARFLPSSPRLRVFLVFVFFWLASIAWYYPHASHDPSSIFYSSTHGHDKIYSLRREAEAAAFIAAANEAARGRTKERTAPQHPLLCLAVATVARPDKQYVETAVGSMLEGLTVGERRQIYFMFLIAHTNQSVHPLWTEPWTNYLPDLVLSYDMLDQEDRGKVSRWEGEWDHYSKGRFDYSFLLQQCYDKTSAPYIAILEGDSLAVKGWYHRAIAAAKQLDSANPYKEHASMDDPLTDPPSTWLYLRLFYTESFLGWNKEEWFSYLVHSLAIFLALGMSLVVLRTCFPRSLARTLSNQNLQLILFVLLPVTILLYFSLGRSTIAGMRQPYPAGLQQMNNFGCCSQGFIFPRRLVPFVRERIKENLEVYIDMLMEHVADTYNLQRWTVVPSLLQHIGSRSSKGDIEADERARMIWSYGFERWGINGATGL</sequence>
<feature type="transmembrane region" description="Helical" evidence="1">
    <location>
        <begin position="27"/>
        <end position="45"/>
    </location>
</feature>
<protein>
    <recommendedName>
        <fullName evidence="4">Integral membrane protein</fullName>
    </recommendedName>
</protein>
<evidence type="ECO:0000313" key="2">
    <source>
        <dbReference type="EMBL" id="CAF9917590.1"/>
    </source>
</evidence>
<organism evidence="2 3">
    <name type="scientific">Gomphillus americanus</name>
    <dbReference type="NCBI Taxonomy" id="1940652"/>
    <lineage>
        <taxon>Eukaryota</taxon>
        <taxon>Fungi</taxon>
        <taxon>Dikarya</taxon>
        <taxon>Ascomycota</taxon>
        <taxon>Pezizomycotina</taxon>
        <taxon>Lecanoromycetes</taxon>
        <taxon>OSLEUM clade</taxon>
        <taxon>Ostropomycetidae</taxon>
        <taxon>Ostropales</taxon>
        <taxon>Graphidaceae</taxon>
        <taxon>Gomphilloideae</taxon>
        <taxon>Gomphillus</taxon>
    </lineage>
</organism>
<feature type="transmembrane region" description="Helical" evidence="1">
    <location>
        <begin position="314"/>
        <end position="333"/>
    </location>
</feature>
<evidence type="ECO:0008006" key="4">
    <source>
        <dbReference type="Google" id="ProtNLM"/>
    </source>
</evidence>
<reference evidence="2" key="1">
    <citation type="submission" date="2021-03" db="EMBL/GenBank/DDBJ databases">
        <authorList>
            <person name="Tagirdzhanova G."/>
        </authorList>
    </citation>
    <scope>NUCLEOTIDE SEQUENCE</scope>
</reference>
<dbReference type="EMBL" id="CAJPDQ010000012">
    <property type="protein sequence ID" value="CAF9917590.1"/>
    <property type="molecule type" value="Genomic_DNA"/>
</dbReference>
<dbReference type="Proteomes" id="UP000664169">
    <property type="component" value="Unassembled WGS sequence"/>
</dbReference>
<dbReference type="PANTHER" id="PTHR31410:SF1">
    <property type="entry name" value="POST-GPI ATTACHMENT TO PROTEINS FACTOR 4"/>
    <property type="match status" value="1"/>
</dbReference>
<name>A0A8H3IE93_9LECA</name>
<dbReference type="GO" id="GO:0006506">
    <property type="term" value="P:GPI anchor biosynthetic process"/>
    <property type="evidence" value="ECO:0007669"/>
    <property type="project" value="InterPro"/>
</dbReference>